<evidence type="ECO:0000259" key="5">
    <source>
        <dbReference type="Pfam" id="PF23760"/>
    </source>
</evidence>
<dbReference type="PROSITE" id="PS50005">
    <property type="entry name" value="TPR"/>
    <property type="match status" value="6"/>
</dbReference>
<dbReference type="InParanoid" id="A0A2R5GBS1"/>
<keyword evidence="7" id="KW-1185">Reference proteome</keyword>
<feature type="region of interest" description="Disordered" evidence="4">
    <location>
        <begin position="47"/>
        <end position="67"/>
    </location>
</feature>
<feature type="repeat" description="TPR" evidence="3">
    <location>
        <begin position="594"/>
        <end position="627"/>
    </location>
</feature>
<dbReference type="SUPFAM" id="SSF50978">
    <property type="entry name" value="WD40 repeat-like"/>
    <property type="match status" value="1"/>
</dbReference>
<dbReference type="Gene3D" id="2.130.10.10">
    <property type="entry name" value="YVTN repeat-like/Quinoprotein amine dehydrogenase"/>
    <property type="match status" value="1"/>
</dbReference>
<feature type="repeat" description="TPR" evidence="3">
    <location>
        <begin position="552"/>
        <end position="585"/>
    </location>
</feature>
<evidence type="ECO:0000256" key="2">
    <source>
        <dbReference type="ARBA" id="ARBA00022803"/>
    </source>
</evidence>
<proteinExistence type="predicted"/>
<evidence type="ECO:0000313" key="6">
    <source>
        <dbReference type="EMBL" id="GBG28446.1"/>
    </source>
</evidence>
<dbReference type="InterPro" id="IPR056151">
    <property type="entry name" value="Beta-prop_DCAF12"/>
</dbReference>
<dbReference type="InterPro" id="IPR036322">
    <property type="entry name" value="WD40_repeat_dom_sf"/>
</dbReference>
<dbReference type="Pfam" id="PF13424">
    <property type="entry name" value="TPR_12"/>
    <property type="match status" value="3"/>
</dbReference>
<organism evidence="6 7">
    <name type="scientific">Hondaea fermentalgiana</name>
    <dbReference type="NCBI Taxonomy" id="2315210"/>
    <lineage>
        <taxon>Eukaryota</taxon>
        <taxon>Sar</taxon>
        <taxon>Stramenopiles</taxon>
        <taxon>Bigyra</taxon>
        <taxon>Labyrinthulomycetes</taxon>
        <taxon>Thraustochytrida</taxon>
        <taxon>Thraustochytriidae</taxon>
        <taxon>Hondaea</taxon>
    </lineage>
</organism>
<sequence>MKRGRARRGSFDELVQSELRGGKRVLGNFERLLKTLKPRELRLELSASARQQQEQHGQEDDQDAALDVPLGGGEVDKVFCATWISAKDAVLGTKCGRLIRVAPHDEVASLQATAAEVRLPRRSRAPVDSRGEEAGGIHDVAVNPSRTMLASAGVGRRPATVGLFRTSDLEPLTHCGPLDGSHHDWIFAVTWLNDTTLVSASRDGSIHVREVPEDLYRSAGADLGGSHAQSLPETGQLRTISRYPDAHGGAKVRACQSFASESGDRSKLVSIAPEASHVNKVVMLWDVNKGVAFSKGSLHLSAWNTLAPCVATHNEDIRMFGIAMRSEIRTFDTRDMESPALVLPAADPSDGALRTISMRGHYLTRGCCEGKVSIVDMRKPNAYLPFRYEASALYDSQGRYEEALAYYKEALSIYKESLGDRHPNVASTLHNIAGVYYNQGRYEEALAYYEEALSIRKESLGDRHPDVASTLNNIASVYDSQGRYEEALAYYEEALSIVRESLGVRHPYVAATLNNIASVYDSQGRYEEALAYYEEALSIVRESLGVRHPYVAATLNNIASVYDNQGRYEEALAYYEEALSIRKESLGVRHPYVATALGNIAGVYYNQGRYEEALAYYEEALSIFKESLGDRHPNVATTLNNIRVIRNLMQ</sequence>
<keyword evidence="1" id="KW-0677">Repeat</keyword>
<dbReference type="PRINTS" id="PR00381">
    <property type="entry name" value="KINESINLIGHT"/>
</dbReference>
<evidence type="ECO:0000256" key="1">
    <source>
        <dbReference type="ARBA" id="ARBA00022737"/>
    </source>
</evidence>
<dbReference type="InterPro" id="IPR019734">
    <property type="entry name" value="TPR_rpt"/>
</dbReference>
<dbReference type="PROSITE" id="PS50293">
    <property type="entry name" value="TPR_REGION"/>
    <property type="match status" value="5"/>
</dbReference>
<feature type="repeat" description="TPR" evidence="3">
    <location>
        <begin position="384"/>
        <end position="417"/>
    </location>
</feature>
<name>A0A2R5GBS1_9STRA</name>
<keyword evidence="2 3" id="KW-0802">TPR repeat</keyword>
<dbReference type="PANTHER" id="PTHR45641:SF1">
    <property type="entry name" value="AAA+ ATPASE DOMAIN-CONTAINING PROTEIN"/>
    <property type="match status" value="1"/>
</dbReference>
<feature type="domain" description="DDB1- and CUL4-associated factor 12 beta-propeller" evidence="5">
    <location>
        <begin position="70"/>
        <end position="379"/>
    </location>
</feature>
<dbReference type="PANTHER" id="PTHR45641">
    <property type="entry name" value="TETRATRICOPEPTIDE REPEAT PROTEIN (AFU_ORTHOLOGUE AFUA_6G03870)"/>
    <property type="match status" value="1"/>
</dbReference>
<dbReference type="InterPro" id="IPR011990">
    <property type="entry name" value="TPR-like_helical_dom_sf"/>
</dbReference>
<accession>A0A2R5GBS1</accession>
<protein>
    <submittedName>
        <fullName evidence="6">Kinesin light chain 3</fullName>
    </submittedName>
</protein>
<dbReference type="Gene3D" id="1.25.40.10">
    <property type="entry name" value="Tetratricopeptide repeat domain"/>
    <property type="match status" value="3"/>
</dbReference>
<comment type="caution">
    <text evidence="6">The sequence shown here is derived from an EMBL/GenBank/DDBJ whole genome shotgun (WGS) entry which is preliminary data.</text>
</comment>
<dbReference type="Pfam" id="PF23760">
    <property type="entry name" value="Beta-prop_DCAF12"/>
    <property type="match status" value="1"/>
</dbReference>
<evidence type="ECO:0000256" key="3">
    <source>
        <dbReference type="PROSITE-ProRule" id="PRU00339"/>
    </source>
</evidence>
<feature type="repeat" description="TPR" evidence="3">
    <location>
        <begin position="426"/>
        <end position="459"/>
    </location>
</feature>
<dbReference type="Pfam" id="PF13374">
    <property type="entry name" value="TPR_10"/>
    <property type="match status" value="1"/>
</dbReference>
<evidence type="ECO:0000313" key="7">
    <source>
        <dbReference type="Proteomes" id="UP000241890"/>
    </source>
</evidence>
<dbReference type="SMART" id="SM00028">
    <property type="entry name" value="TPR"/>
    <property type="match status" value="6"/>
</dbReference>
<feature type="repeat" description="TPR" evidence="3">
    <location>
        <begin position="510"/>
        <end position="543"/>
    </location>
</feature>
<dbReference type="SUPFAM" id="SSF48452">
    <property type="entry name" value="TPR-like"/>
    <property type="match status" value="2"/>
</dbReference>
<dbReference type="EMBL" id="BEYU01000041">
    <property type="protein sequence ID" value="GBG28446.1"/>
    <property type="molecule type" value="Genomic_DNA"/>
</dbReference>
<dbReference type="OrthoDB" id="5986190at2759"/>
<feature type="repeat" description="TPR" evidence="3">
    <location>
        <begin position="468"/>
        <end position="501"/>
    </location>
</feature>
<dbReference type="Proteomes" id="UP000241890">
    <property type="component" value="Unassembled WGS sequence"/>
</dbReference>
<gene>
    <name evidence="6" type="ORF">FCC1311_046692</name>
</gene>
<evidence type="ECO:0000256" key="4">
    <source>
        <dbReference type="SAM" id="MobiDB-lite"/>
    </source>
</evidence>
<dbReference type="AlphaFoldDB" id="A0A2R5GBS1"/>
<reference evidence="6 7" key="1">
    <citation type="submission" date="2017-12" db="EMBL/GenBank/DDBJ databases">
        <title>Sequencing, de novo assembly and annotation of complete genome of a new Thraustochytrid species, strain FCC1311.</title>
        <authorList>
            <person name="Sedici K."/>
            <person name="Godart F."/>
            <person name="Aiese Cigliano R."/>
            <person name="Sanseverino W."/>
            <person name="Barakat M."/>
            <person name="Ortet P."/>
            <person name="Marechal E."/>
            <person name="Cagnac O."/>
            <person name="Amato A."/>
        </authorList>
    </citation>
    <scope>NUCLEOTIDE SEQUENCE [LARGE SCALE GENOMIC DNA]</scope>
</reference>
<dbReference type="InterPro" id="IPR015943">
    <property type="entry name" value="WD40/YVTN_repeat-like_dom_sf"/>
</dbReference>